<dbReference type="KEGG" id="adz:ADFLV_2456"/>
<evidence type="ECO:0000313" key="2">
    <source>
        <dbReference type="EMBL" id="QKF78444.1"/>
    </source>
</evidence>
<dbReference type="RefSeq" id="WP_129011759.1">
    <property type="nucleotide sequence ID" value="NZ_CP053835.1"/>
</dbReference>
<feature type="chain" id="PRO_5042076783" description="Cytochrome c domain-containing protein" evidence="1">
    <location>
        <begin position="20"/>
        <end position="464"/>
    </location>
</feature>
<accession>A0AAE7BIN4</accession>
<organism evidence="2 3">
    <name type="scientific">Arcobacter defluvii</name>
    <dbReference type="NCBI Taxonomy" id="873191"/>
    <lineage>
        <taxon>Bacteria</taxon>
        <taxon>Pseudomonadati</taxon>
        <taxon>Campylobacterota</taxon>
        <taxon>Epsilonproteobacteria</taxon>
        <taxon>Campylobacterales</taxon>
        <taxon>Arcobacteraceae</taxon>
        <taxon>Arcobacter</taxon>
    </lineage>
</organism>
<name>A0AAE7BIN4_9BACT</name>
<dbReference type="AlphaFoldDB" id="A0AAE7BIN4"/>
<gene>
    <name evidence="2" type="ORF">ADFLV_2456</name>
</gene>
<evidence type="ECO:0000313" key="3">
    <source>
        <dbReference type="Proteomes" id="UP000503313"/>
    </source>
</evidence>
<keyword evidence="1" id="KW-0732">Signal</keyword>
<evidence type="ECO:0000256" key="1">
    <source>
        <dbReference type="SAM" id="SignalP"/>
    </source>
</evidence>
<protein>
    <recommendedName>
        <fullName evidence="4">Cytochrome c domain-containing protein</fullName>
    </recommendedName>
</protein>
<evidence type="ECO:0008006" key="4">
    <source>
        <dbReference type="Google" id="ProtNLM"/>
    </source>
</evidence>
<dbReference type="EMBL" id="CP053835">
    <property type="protein sequence ID" value="QKF78444.1"/>
    <property type="molecule type" value="Genomic_DNA"/>
</dbReference>
<dbReference type="Proteomes" id="UP000503313">
    <property type="component" value="Chromosome"/>
</dbReference>
<proteinExistence type="predicted"/>
<keyword evidence="3" id="KW-1185">Reference proteome</keyword>
<sequence length="464" mass="53198">MIKNYLAVVVLSSSVALFAQNQDIDPFAINNGEIPTKSEYSGSLFKFNYNYPKEYKKPENTPWSKVLNNKPLTKENAYDYIMALKKYVEPSMKTFILDQNTWNNSSQEGWYSMLWAGEDVSLTGWEGRESIYGTYTGQIQPASVYKDYGLTVPVRNYAAIYYDETAAYTLYKVFKNCNKSKNECIPLIQNNEAQFEEGAIIIKAASASATPEEWPLLEGAAKWQVYRKPFDLNGTINDKPTVVTDTRVTIFDIIVKDSIASPQTGWVFATFVYDKNAKGENAWEKMVPLGAMWGNDPKVNSAKNPKEELKETYINPNAPEYAKVTLGYGLRLSGPFDIAVKYNVKVDDTTVESLRSSSCLSCHGTSSFKLNDYNMITFFYPVKSIHNNIWDMYTPGNIQWNEWFQNRWGNIPQSQKKGVIALDYSTFLEQVLMNYAAKYSQDNKLNNAKFFEEWKRYKKESRKH</sequence>
<feature type="signal peptide" evidence="1">
    <location>
        <begin position="1"/>
        <end position="19"/>
    </location>
</feature>
<reference evidence="2 3" key="1">
    <citation type="submission" date="2020-05" db="EMBL/GenBank/DDBJ databases">
        <title>Complete genome sequencing of Campylobacter and Arcobacter type strains.</title>
        <authorList>
            <person name="Miller W.G."/>
            <person name="Yee E."/>
        </authorList>
    </citation>
    <scope>NUCLEOTIDE SEQUENCE [LARGE SCALE GENOMIC DNA]</scope>
    <source>
        <strain evidence="2 3">LMG 25694</strain>
    </source>
</reference>